<dbReference type="Proteomes" id="UP000318661">
    <property type="component" value="Unassembled WGS sequence"/>
</dbReference>
<dbReference type="EC" id="5.2.1.8" evidence="2"/>
<dbReference type="Pfam" id="PF13624">
    <property type="entry name" value="SurA_N_3"/>
    <property type="match status" value="1"/>
</dbReference>
<evidence type="ECO:0000313" key="8">
    <source>
        <dbReference type="EMBL" id="TMJ07588.1"/>
    </source>
</evidence>
<reference evidence="8 9" key="1">
    <citation type="journal article" date="2019" name="Nat. Microbiol.">
        <title>Mediterranean grassland soil C-N compound turnover is dependent on rainfall and depth, and is mediated by genomically divergent microorganisms.</title>
        <authorList>
            <person name="Diamond S."/>
            <person name="Andeer P.F."/>
            <person name="Li Z."/>
            <person name="Crits-Christoph A."/>
            <person name="Burstein D."/>
            <person name="Anantharaman K."/>
            <person name="Lane K.R."/>
            <person name="Thomas B.C."/>
            <person name="Pan C."/>
            <person name="Northen T.R."/>
            <person name="Banfield J.F."/>
        </authorList>
    </citation>
    <scope>NUCLEOTIDE SEQUENCE [LARGE SCALE GENOMIC DNA]</scope>
    <source>
        <strain evidence="8">NP_2</strain>
    </source>
</reference>
<evidence type="ECO:0000256" key="4">
    <source>
        <dbReference type="ARBA" id="ARBA00023110"/>
    </source>
</evidence>
<organism evidence="8 9">
    <name type="scientific">Candidatus Segetimicrobium genomatis</name>
    <dbReference type="NCBI Taxonomy" id="2569760"/>
    <lineage>
        <taxon>Bacteria</taxon>
        <taxon>Bacillati</taxon>
        <taxon>Candidatus Sysuimicrobiota</taxon>
        <taxon>Candidatus Sysuimicrobiia</taxon>
        <taxon>Candidatus Sysuimicrobiales</taxon>
        <taxon>Candidatus Segetimicrobiaceae</taxon>
        <taxon>Candidatus Segetimicrobium</taxon>
    </lineage>
</organism>
<accession>A0A537LHU6</accession>
<dbReference type="Gene3D" id="3.10.50.40">
    <property type="match status" value="1"/>
</dbReference>
<dbReference type="PROSITE" id="PS01096">
    <property type="entry name" value="PPIC_PPIASE_1"/>
    <property type="match status" value="1"/>
</dbReference>
<keyword evidence="4 6" id="KW-0697">Rotamase</keyword>
<feature type="domain" description="PpiC" evidence="7">
    <location>
        <begin position="189"/>
        <end position="279"/>
    </location>
</feature>
<protein>
    <recommendedName>
        <fullName evidence="2">peptidylprolyl isomerase</fullName>
        <ecNumber evidence="2">5.2.1.8</ecNumber>
    </recommendedName>
</protein>
<evidence type="ECO:0000256" key="3">
    <source>
        <dbReference type="ARBA" id="ARBA00022729"/>
    </source>
</evidence>
<dbReference type="InterPro" id="IPR046357">
    <property type="entry name" value="PPIase_dom_sf"/>
</dbReference>
<evidence type="ECO:0000256" key="2">
    <source>
        <dbReference type="ARBA" id="ARBA00013194"/>
    </source>
</evidence>
<evidence type="ECO:0000259" key="7">
    <source>
        <dbReference type="PROSITE" id="PS50198"/>
    </source>
</evidence>
<dbReference type="InterPro" id="IPR000297">
    <property type="entry name" value="PPIase_PpiC"/>
</dbReference>
<dbReference type="InterPro" id="IPR027304">
    <property type="entry name" value="Trigger_fact/SurA_dom_sf"/>
</dbReference>
<comment type="catalytic activity">
    <reaction evidence="1">
        <text>[protein]-peptidylproline (omega=180) = [protein]-peptidylproline (omega=0)</text>
        <dbReference type="Rhea" id="RHEA:16237"/>
        <dbReference type="Rhea" id="RHEA-COMP:10747"/>
        <dbReference type="Rhea" id="RHEA-COMP:10748"/>
        <dbReference type="ChEBI" id="CHEBI:83833"/>
        <dbReference type="ChEBI" id="CHEBI:83834"/>
        <dbReference type="EC" id="5.2.1.8"/>
    </reaction>
</comment>
<evidence type="ECO:0000256" key="6">
    <source>
        <dbReference type="PROSITE-ProRule" id="PRU00278"/>
    </source>
</evidence>
<dbReference type="InterPro" id="IPR050245">
    <property type="entry name" value="PrsA_foldase"/>
</dbReference>
<proteinExistence type="predicted"/>
<dbReference type="SUPFAM" id="SSF54534">
    <property type="entry name" value="FKBP-like"/>
    <property type="match status" value="1"/>
</dbReference>
<gene>
    <name evidence="8" type="ORF">E6G99_06295</name>
</gene>
<comment type="caution">
    <text evidence="8">The sequence shown here is derived from an EMBL/GenBank/DDBJ whole genome shotgun (WGS) entry which is preliminary data.</text>
</comment>
<sequence length="329" mass="37339">MRRISPWEARRMEGRARIVLLGLAAALLAAGAVAAITMGMQRGTAVAATVNGEVIYINELNEQVDTLAKQYGLDPSTADGARQRAEVSRVVLDQLIEQRLVLQEARRQSALPTETQIEDQLQEIKRNFPTQRDFELALAQRNLTLAELKDRLRTNLAVRNLMVKVAPVTVTDAEIEQYFREHRSEFDRSEQVHVRHILLDDENQARLVLAKLRRGEPFGDLARQYSKDPGSREQGGDLGFVNRGQLVSEFEQAAFALQPKQISDIVKTQYGYHLIQVLERRPPQPATLEQARDQIRRVLVSSRQEAAFQEWVKKIKAQAKISRTDQVTK</sequence>
<dbReference type="Pfam" id="PF13616">
    <property type="entry name" value="Rotamase_3"/>
    <property type="match status" value="1"/>
</dbReference>
<keyword evidence="5 6" id="KW-0413">Isomerase</keyword>
<dbReference type="EMBL" id="VBAJ01000165">
    <property type="protein sequence ID" value="TMJ07588.1"/>
    <property type="molecule type" value="Genomic_DNA"/>
</dbReference>
<evidence type="ECO:0000256" key="1">
    <source>
        <dbReference type="ARBA" id="ARBA00000971"/>
    </source>
</evidence>
<evidence type="ECO:0000256" key="5">
    <source>
        <dbReference type="ARBA" id="ARBA00023235"/>
    </source>
</evidence>
<dbReference type="Gene3D" id="1.10.4030.10">
    <property type="entry name" value="Porin chaperone SurA, peptide-binding domain"/>
    <property type="match status" value="1"/>
</dbReference>
<evidence type="ECO:0000313" key="9">
    <source>
        <dbReference type="Proteomes" id="UP000318661"/>
    </source>
</evidence>
<dbReference type="PANTHER" id="PTHR47245:SF1">
    <property type="entry name" value="FOLDASE PROTEIN PRSA"/>
    <property type="match status" value="1"/>
</dbReference>
<dbReference type="InterPro" id="IPR023058">
    <property type="entry name" value="PPIase_PpiC_CS"/>
</dbReference>
<dbReference type="GO" id="GO:0003755">
    <property type="term" value="F:peptidyl-prolyl cis-trans isomerase activity"/>
    <property type="evidence" value="ECO:0007669"/>
    <property type="project" value="UniProtKB-KW"/>
</dbReference>
<dbReference type="PROSITE" id="PS50198">
    <property type="entry name" value="PPIC_PPIASE_2"/>
    <property type="match status" value="1"/>
</dbReference>
<name>A0A537LHU6_9BACT</name>
<dbReference type="SUPFAM" id="SSF109998">
    <property type="entry name" value="Triger factor/SurA peptide-binding domain-like"/>
    <property type="match status" value="1"/>
</dbReference>
<dbReference type="AlphaFoldDB" id="A0A537LHU6"/>
<dbReference type="PANTHER" id="PTHR47245">
    <property type="entry name" value="PEPTIDYLPROLYL ISOMERASE"/>
    <property type="match status" value="1"/>
</dbReference>
<keyword evidence="3" id="KW-0732">Signal</keyword>